<accession>A0A9D2DCL5</accession>
<reference evidence="1" key="2">
    <citation type="submission" date="2021-04" db="EMBL/GenBank/DDBJ databases">
        <authorList>
            <person name="Gilroy R."/>
        </authorList>
    </citation>
    <scope>NUCLEOTIDE SEQUENCE</scope>
    <source>
        <strain evidence="1">ChiHjej11B10-19426</strain>
    </source>
</reference>
<name>A0A9D2DCL5_9BACT</name>
<proteinExistence type="predicted"/>
<dbReference type="AlphaFoldDB" id="A0A9D2DCL5"/>
<dbReference type="EMBL" id="DXCC01000004">
    <property type="protein sequence ID" value="HIZ14512.1"/>
    <property type="molecule type" value="Genomic_DNA"/>
</dbReference>
<evidence type="ECO:0000313" key="2">
    <source>
        <dbReference type="Proteomes" id="UP000824014"/>
    </source>
</evidence>
<sequence>MKRIMLMNALRQIAESLGYRFLAGREERLAPLTRGLPAVWVTPLRLRKAEGRAWRRDTYAVRLRLIAPSVSQEPEAGWQTLEADASRMFTQLGQAAGVRYVEGLKVTPDEQPVVLREAVSVTAEFDAVVCYYQA</sequence>
<evidence type="ECO:0000313" key="1">
    <source>
        <dbReference type="EMBL" id="HIZ14512.1"/>
    </source>
</evidence>
<comment type="caution">
    <text evidence="1">The sequence shown here is derived from an EMBL/GenBank/DDBJ whole genome shotgun (WGS) entry which is preliminary data.</text>
</comment>
<organism evidence="1 2">
    <name type="scientific">Candidatus Tidjanibacter faecipullorum</name>
    <dbReference type="NCBI Taxonomy" id="2838766"/>
    <lineage>
        <taxon>Bacteria</taxon>
        <taxon>Pseudomonadati</taxon>
        <taxon>Bacteroidota</taxon>
        <taxon>Bacteroidia</taxon>
        <taxon>Bacteroidales</taxon>
        <taxon>Rikenellaceae</taxon>
        <taxon>Tidjanibacter</taxon>
    </lineage>
</organism>
<reference evidence="1" key="1">
    <citation type="journal article" date="2021" name="PeerJ">
        <title>Extensive microbial diversity within the chicken gut microbiome revealed by metagenomics and culture.</title>
        <authorList>
            <person name="Gilroy R."/>
            <person name="Ravi A."/>
            <person name="Getino M."/>
            <person name="Pursley I."/>
            <person name="Horton D.L."/>
            <person name="Alikhan N.F."/>
            <person name="Baker D."/>
            <person name="Gharbi K."/>
            <person name="Hall N."/>
            <person name="Watson M."/>
            <person name="Adriaenssens E.M."/>
            <person name="Foster-Nyarko E."/>
            <person name="Jarju S."/>
            <person name="Secka A."/>
            <person name="Antonio M."/>
            <person name="Oren A."/>
            <person name="Chaudhuri R.R."/>
            <person name="La Ragione R."/>
            <person name="Hildebrand F."/>
            <person name="Pallen M.J."/>
        </authorList>
    </citation>
    <scope>NUCLEOTIDE SEQUENCE</scope>
    <source>
        <strain evidence="1">ChiHjej11B10-19426</strain>
    </source>
</reference>
<protein>
    <submittedName>
        <fullName evidence="1">Uncharacterized protein</fullName>
    </submittedName>
</protein>
<dbReference type="Proteomes" id="UP000824014">
    <property type="component" value="Unassembled WGS sequence"/>
</dbReference>
<gene>
    <name evidence="1" type="ORF">H9816_01155</name>
</gene>